<feature type="chain" id="PRO_5035185986" description="AB hydrolase-1 domain-containing protein" evidence="3">
    <location>
        <begin position="21"/>
        <end position="383"/>
    </location>
</feature>
<evidence type="ECO:0000313" key="5">
    <source>
        <dbReference type="EMBL" id="KAG6498081.1"/>
    </source>
</evidence>
<accession>A0A8J5G1H5</accession>
<dbReference type="Proteomes" id="UP000734854">
    <property type="component" value="Unassembled WGS sequence"/>
</dbReference>
<gene>
    <name evidence="5" type="ORF">ZIOFF_045990</name>
</gene>
<dbReference type="GO" id="GO:0016787">
    <property type="term" value="F:hydrolase activity"/>
    <property type="evidence" value="ECO:0007669"/>
    <property type="project" value="UniProtKB-KW"/>
</dbReference>
<reference evidence="5 6" key="1">
    <citation type="submission" date="2020-08" db="EMBL/GenBank/DDBJ databases">
        <title>Plant Genome Project.</title>
        <authorList>
            <person name="Zhang R.-G."/>
        </authorList>
    </citation>
    <scope>NUCLEOTIDE SEQUENCE [LARGE SCALE GENOMIC DNA]</scope>
    <source>
        <tissue evidence="5">Rhizome</tissue>
    </source>
</reference>
<name>A0A8J5G1H5_ZINOF</name>
<feature type="signal peptide" evidence="3">
    <location>
        <begin position="1"/>
        <end position="20"/>
    </location>
</feature>
<comment type="similarity">
    <text evidence="2">Belongs to the AB hydrolase superfamily. Epoxide hydrolase family.</text>
</comment>
<dbReference type="InterPro" id="IPR000073">
    <property type="entry name" value="AB_hydrolase_1"/>
</dbReference>
<evidence type="ECO:0000256" key="1">
    <source>
        <dbReference type="ARBA" id="ARBA00022801"/>
    </source>
</evidence>
<dbReference type="Gene3D" id="3.40.50.1820">
    <property type="entry name" value="alpha/beta hydrolase"/>
    <property type="match status" value="1"/>
</dbReference>
<dbReference type="SUPFAM" id="SSF53474">
    <property type="entry name" value="alpha/beta-Hydrolases"/>
    <property type="match status" value="1"/>
</dbReference>
<dbReference type="Pfam" id="PF00561">
    <property type="entry name" value="Abhydrolase_1"/>
    <property type="match status" value="1"/>
</dbReference>
<evidence type="ECO:0000313" key="6">
    <source>
        <dbReference type="Proteomes" id="UP000734854"/>
    </source>
</evidence>
<keyword evidence="3" id="KW-0732">Signal</keyword>
<dbReference type="PRINTS" id="PR00412">
    <property type="entry name" value="EPOXHYDRLASE"/>
</dbReference>
<organism evidence="5 6">
    <name type="scientific">Zingiber officinale</name>
    <name type="common">Ginger</name>
    <name type="synonym">Amomum zingiber</name>
    <dbReference type="NCBI Taxonomy" id="94328"/>
    <lineage>
        <taxon>Eukaryota</taxon>
        <taxon>Viridiplantae</taxon>
        <taxon>Streptophyta</taxon>
        <taxon>Embryophyta</taxon>
        <taxon>Tracheophyta</taxon>
        <taxon>Spermatophyta</taxon>
        <taxon>Magnoliopsida</taxon>
        <taxon>Liliopsida</taxon>
        <taxon>Zingiberales</taxon>
        <taxon>Zingiberaceae</taxon>
        <taxon>Zingiber</taxon>
    </lineage>
</organism>
<dbReference type="InterPro" id="IPR000639">
    <property type="entry name" value="Epox_hydrolase-like"/>
</dbReference>
<feature type="domain" description="AB hydrolase-1" evidence="4">
    <location>
        <begin position="57"/>
        <end position="224"/>
    </location>
</feature>
<comment type="caution">
    <text evidence="5">The sequence shown here is derived from an EMBL/GenBank/DDBJ whole genome shotgun (WGS) entry which is preliminary data.</text>
</comment>
<dbReference type="InterPro" id="IPR029058">
    <property type="entry name" value="AB_hydrolase_fold"/>
</dbReference>
<sequence length="383" mass="42639">MLRFARGLCSCLCCRSRVLAVAAPSAPNNGRLGEGITHRTVFMNDINMHVSEKGDEPVVLLLHGFPELWYTWRHQMHRLAALRYRTVAPDLRGFGDTEAPADHRDYSLVCCSICVASLICCSGLPLCRPTLLLWSTALIFRTAALVCCSVDLSCRSAVLVFRSADLVFHSAGLPLCRPVSAHHVFVVGHDWGSMVAWNLSMFRPDKVRAMVNLSQAFTPRNPTRKSLEHLRSAFGDDYYICRGCSGDLTKICSGGLIRKCSGGLARKYSRSLTRKYSGGLTRKCSRGLTRKYSGSLTRKYFGGLTRKCSGGLTKKCSGGLTKKCSGGLTRKYSRILTRKYSGGLTRKYFRSLTRKYFRSLTRKYSGCLIRKCSGGLTRYLTRI</sequence>
<evidence type="ECO:0000256" key="3">
    <source>
        <dbReference type="SAM" id="SignalP"/>
    </source>
</evidence>
<evidence type="ECO:0000259" key="4">
    <source>
        <dbReference type="Pfam" id="PF00561"/>
    </source>
</evidence>
<keyword evidence="6" id="KW-1185">Reference proteome</keyword>
<dbReference type="EMBL" id="JACMSC010000012">
    <property type="protein sequence ID" value="KAG6498081.1"/>
    <property type="molecule type" value="Genomic_DNA"/>
</dbReference>
<keyword evidence="1" id="KW-0378">Hydrolase</keyword>
<dbReference type="PANTHER" id="PTHR43329">
    <property type="entry name" value="EPOXIDE HYDROLASE"/>
    <property type="match status" value="1"/>
</dbReference>
<protein>
    <recommendedName>
        <fullName evidence="4">AB hydrolase-1 domain-containing protein</fullName>
    </recommendedName>
</protein>
<dbReference type="AlphaFoldDB" id="A0A8J5G1H5"/>
<evidence type="ECO:0000256" key="2">
    <source>
        <dbReference type="ARBA" id="ARBA00038334"/>
    </source>
</evidence>
<proteinExistence type="inferred from homology"/>